<organism evidence="2 3">
    <name type="scientific">Leptospira idonii</name>
    <dbReference type="NCBI Taxonomy" id="1193500"/>
    <lineage>
        <taxon>Bacteria</taxon>
        <taxon>Pseudomonadati</taxon>
        <taxon>Spirochaetota</taxon>
        <taxon>Spirochaetia</taxon>
        <taxon>Leptospirales</taxon>
        <taxon>Leptospiraceae</taxon>
        <taxon>Leptospira</taxon>
    </lineage>
</organism>
<sequence>MKKLILTLLFLTVSLPVFSQAGKLEKSVVRLKLAAQYGIYESDWEKRNQTYTPFYRRMLEENWKDQNKAAGGKLGLDYYASLSHPLFTHLLFGISYGSLSGNFPGNRYGFSQINPGTYKSGLTQTELTFGTVIAPFESFRVIPKFVFRSINQNLKNKNMYLESSSDLVYLSGSETYKASTSLGYLGLGLEYDLTPTLTLYFDSLLFSNLLVRSDGKYTVESRMEGYLLSNTTLASYTTLESSQGTFKVSGNRFLLGISLKLSDTIKVFFATEKDIIVTDMSNSIGSAGSIYASLTTRNTRLAGDLVQKTLYDNIFYSERRRLETTTLQLGISKDFNL</sequence>
<keyword evidence="3" id="KW-1185">Reference proteome</keyword>
<gene>
    <name evidence="2" type="ORF">EHS15_17535</name>
</gene>
<dbReference type="EMBL" id="RQHW01000078">
    <property type="protein sequence ID" value="TGN17336.1"/>
    <property type="molecule type" value="Genomic_DNA"/>
</dbReference>
<accession>A0A4R9LU84</accession>
<evidence type="ECO:0000313" key="3">
    <source>
        <dbReference type="Proteomes" id="UP000298058"/>
    </source>
</evidence>
<feature type="chain" id="PRO_5020417835" description="Porin" evidence="1">
    <location>
        <begin position="20"/>
        <end position="337"/>
    </location>
</feature>
<keyword evidence="1" id="KW-0732">Signal</keyword>
<dbReference type="OrthoDB" id="334123at2"/>
<dbReference type="Proteomes" id="UP000298058">
    <property type="component" value="Unassembled WGS sequence"/>
</dbReference>
<evidence type="ECO:0008006" key="4">
    <source>
        <dbReference type="Google" id="ProtNLM"/>
    </source>
</evidence>
<proteinExistence type="predicted"/>
<feature type="signal peptide" evidence="1">
    <location>
        <begin position="1"/>
        <end position="19"/>
    </location>
</feature>
<name>A0A4R9LU84_9LEPT</name>
<dbReference type="RefSeq" id="WP_135761890.1">
    <property type="nucleotide sequence ID" value="NZ_RQHW01000078.1"/>
</dbReference>
<evidence type="ECO:0000256" key="1">
    <source>
        <dbReference type="SAM" id="SignalP"/>
    </source>
</evidence>
<dbReference type="AlphaFoldDB" id="A0A4R9LU84"/>
<evidence type="ECO:0000313" key="2">
    <source>
        <dbReference type="EMBL" id="TGN17336.1"/>
    </source>
</evidence>
<protein>
    <recommendedName>
        <fullName evidence="4">Porin</fullName>
    </recommendedName>
</protein>
<comment type="caution">
    <text evidence="2">The sequence shown here is derived from an EMBL/GenBank/DDBJ whole genome shotgun (WGS) entry which is preliminary data.</text>
</comment>
<reference evidence="2" key="1">
    <citation type="journal article" date="2019" name="PLoS Negl. Trop. Dis.">
        <title>Revisiting the worldwide diversity of Leptospira species in the environment.</title>
        <authorList>
            <person name="Vincent A.T."/>
            <person name="Schiettekatte O."/>
            <person name="Bourhy P."/>
            <person name="Veyrier F.J."/>
            <person name="Picardeau M."/>
        </authorList>
    </citation>
    <scope>NUCLEOTIDE SEQUENCE [LARGE SCALE GENOMIC DNA]</scope>
    <source>
        <strain evidence="2">201300427</strain>
    </source>
</reference>